<evidence type="ECO:0000313" key="8">
    <source>
        <dbReference type="EMBL" id="AUG56413.1"/>
    </source>
</evidence>
<keyword evidence="2" id="KW-0813">Transport</keyword>
<dbReference type="PANTHER" id="PTHR11360">
    <property type="entry name" value="MONOCARBOXYLATE TRANSPORTER"/>
    <property type="match status" value="1"/>
</dbReference>
<feature type="transmembrane region" description="Helical" evidence="6">
    <location>
        <begin position="316"/>
        <end position="338"/>
    </location>
</feature>
<feature type="transmembrane region" description="Helical" evidence="6">
    <location>
        <begin position="135"/>
        <end position="155"/>
    </location>
</feature>
<dbReference type="PANTHER" id="PTHR11360:SF304">
    <property type="entry name" value="MFS DOMAIN-CONTAINING PROTEIN"/>
    <property type="match status" value="1"/>
</dbReference>
<proteinExistence type="predicted"/>
<keyword evidence="9" id="KW-1185">Reference proteome</keyword>
<reference evidence="8 9" key="1">
    <citation type="submission" date="2017-12" db="EMBL/GenBank/DDBJ databases">
        <title>Complete genome sequence of Herbivorax saccincola GGR1, a novel Cellulosome-producing hydrolytic bacterium in a thermophilic biogas plant, established by Illumina and Nanopore MinION sequencing.</title>
        <authorList>
            <person name="Pechtl A."/>
            <person name="Ruckert C."/>
            <person name="Koeck D.E."/>
            <person name="Maus I."/>
            <person name="Winkler A."/>
            <person name="Kalinowski J."/>
            <person name="Puhler A."/>
            <person name="Schwarz W.W."/>
            <person name="Zverlov V.V."/>
            <person name="Schluter A."/>
            <person name="Liebl W."/>
        </authorList>
    </citation>
    <scope>NUCLEOTIDE SEQUENCE [LARGE SCALE GENOMIC DNA]</scope>
    <source>
        <strain evidence="9">SR1</strain>
    </source>
</reference>
<dbReference type="Gene3D" id="1.20.1250.20">
    <property type="entry name" value="MFS general substrate transporter like domains"/>
    <property type="match status" value="2"/>
</dbReference>
<feature type="transmembrane region" description="Helical" evidence="6">
    <location>
        <begin position="292"/>
        <end position="310"/>
    </location>
</feature>
<dbReference type="InterPro" id="IPR020846">
    <property type="entry name" value="MFS_dom"/>
</dbReference>
<accession>A0A2K9EEU3</accession>
<dbReference type="PROSITE" id="PS50850">
    <property type="entry name" value="MFS"/>
    <property type="match status" value="1"/>
</dbReference>
<dbReference type="EMBL" id="CP025197">
    <property type="protein sequence ID" value="AUG56413.1"/>
    <property type="molecule type" value="Genomic_DNA"/>
</dbReference>
<feature type="transmembrane region" description="Helical" evidence="6">
    <location>
        <begin position="100"/>
        <end position="123"/>
    </location>
</feature>
<feature type="transmembrane region" description="Helical" evidence="6">
    <location>
        <begin position="383"/>
        <end position="403"/>
    </location>
</feature>
<keyword evidence="4 6" id="KW-1133">Transmembrane helix</keyword>
<evidence type="ECO:0000256" key="3">
    <source>
        <dbReference type="ARBA" id="ARBA00022692"/>
    </source>
</evidence>
<evidence type="ECO:0000256" key="5">
    <source>
        <dbReference type="ARBA" id="ARBA00023136"/>
    </source>
</evidence>
<feature type="transmembrane region" description="Helical" evidence="6">
    <location>
        <begin position="261"/>
        <end position="280"/>
    </location>
</feature>
<keyword evidence="3 6" id="KW-0812">Transmembrane</keyword>
<dbReference type="InterPro" id="IPR011701">
    <property type="entry name" value="MFS"/>
</dbReference>
<dbReference type="SUPFAM" id="SSF103473">
    <property type="entry name" value="MFS general substrate transporter"/>
    <property type="match status" value="1"/>
</dbReference>
<evidence type="ECO:0000256" key="6">
    <source>
        <dbReference type="SAM" id="Phobius"/>
    </source>
</evidence>
<dbReference type="KEGG" id="hsc:HVS_02290"/>
<comment type="subcellular location">
    <subcellularLocation>
        <location evidence="1">Cell membrane</location>
        <topology evidence="1">Multi-pass membrane protein</topology>
    </subcellularLocation>
</comment>
<feature type="transmembrane region" description="Helical" evidence="6">
    <location>
        <begin position="74"/>
        <end position="94"/>
    </location>
</feature>
<dbReference type="Pfam" id="PF07690">
    <property type="entry name" value="MFS_1"/>
    <property type="match status" value="1"/>
</dbReference>
<evidence type="ECO:0000259" key="7">
    <source>
        <dbReference type="PROSITE" id="PS50850"/>
    </source>
</evidence>
<keyword evidence="5 6" id="KW-0472">Membrane</keyword>
<feature type="domain" description="Major facilitator superfamily (MFS) profile" evidence="7">
    <location>
        <begin position="8"/>
        <end position="408"/>
    </location>
</feature>
<name>A0A2K9EEU3_9FIRM</name>
<sequence>MKQKYNRIIPVIAAIAIQLCLGTAYIWSVFQNGIASSIFGGSNADAALTFSLLLALLGIGGTIGGTLQNKIGPRITVIIGGLILSIGFFVASFTTSSVPWLLWLTYGVLGGIGMGFTYSTTIACAQKWFPDKRGFVTGIIVSALGFGGVVFTPIVEAIISTLGKGIPGQGELLSFRILSFIFLIVCTVGGLMVKNPSEGFKPEGWTPKVSATDTVALTTLEVIKTPQLYLLTFSLMLACMGGLMMIGFAKPIAIARGLAETATIGVFAITMFNAFGRLFWGGVSDKLGCKKTIILLLALTAVLSLCVNIAGGYMIYVLIACIGFAYGGFLSTFPAYTAELFGTKYNATNYGIVLIGFGIGAVASSIIAGIYKDIAKDDINLMFPAFVIASLAAAVAIIMVLLVKPVSKKAG</sequence>
<organism evidence="8 9">
    <name type="scientific">Acetivibrio saccincola</name>
    <dbReference type="NCBI Taxonomy" id="1677857"/>
    <lineage>
        <taxon>Bacteria</taxon>
        <taxon>Bacillati</taxon>
        <taxon>Bacillota</taxon>
        <taxon>Clostridia</taxon>
        <taxon>Eubacteriales</taxon>
        <taxon>Oscillospiraceae</taxon>
        <taxon>Acetivibrio</taxon>
    </lineage>
</organism>
<feature type="transmembrane region" description="Helical" evidence="6">
    <location>
        <begin position="175"/>
        <end position="193"/>
    </location>
</feature>
<evidence type="ECO:0000256" key="1">
    <source>
        <dbReference type="ARBA" id="ARBA00004651"/>
    </source>
</evidence>
<feature type="transmembrane region" description="Helical" evidence="6">
    <location>
        <begin position="228"/>
        <end position="249"/>
    </location>
</feature>
<protein>
    <submittedName>
        <fullName evidence="8">Putative MFS-type transporter YhjX</fullName>
    </submittedName>
</protein>
<feature type="transmembrane region" description="Helical" evidence="6">
    <location>
        <begin position="47"/>
        <end position="67"/>
    </location>
</feature>
<dbReference type="GO" id="GO:0022857">
    <property type="term" value="F:transmembrane transporter activity"/>
    <property type="evidence" value="ECO:0007669"/>
    <property type="project" value="InterPro"/>
</dbReference>
<evidence type="ECO:0000313" key="9">
    <source>
        <dbReference type="Proteomes" id="UP000233534"/>
    </source>
</evidence>
<evidence type="ECO:0000256" key="4">
    <source>
        <dbReference type="ARBA" id="ARBA00022989"/>
    </source>
</evidence>
<dbReference type="InterPro" id="IPR050327">
    <property type="entry name" value="Proton-linked_MCT"/>
</dbReference>
<feature type="transmembrane region" description="Helical" evidence="6">
    <location>
        <begin position="350"/>
        <end position="371"/>
    </location>
</feature>
<dbReference type="GO" id="GO:0005886">
    <property type="term" value="C:plasma membrane"/>
    <property type="evidence" value="ECO:0007669"/>
    <property type="project" value="UniProtKB-SubCell"/>
</dbReference>
<dbReference type="CDD" id="cd17353">
    <property type="entry name" value="MFS_OFA_like"/>
    <property type="match status" value="1"/>
</dbReference>
<dbReference type="AlphaFoldDB" id="A0A2K9EEU3"/>
<evidence type="ECO:0000256" key="2">
    <source>
        <dbReference type="ARBA" id="ARBA00022448"/>
    </source>
</evidence>
<dbReference type="Proteomes" id="UP000233534">
    <property type="component" value="Chromosome"/>
</dbReference>
<gene>
    <name evidence="8" type="primary">yhjX</name>
    <name evidence="8" type="ORF">HVS_02290</name>
</gene>
<dbReference type="InterPro" id="IPR036259">
    <property type="entry name" value="MFS_trans_sf"/>
</dbReference>
<feature type="transmembrane region" description="Helical" evidence="6">
    <location>
        <begin position="7"/>
        <end position="27"/>
    </location>
</feature>
<dbReference type="RefSeq" id="WP_101298817.1">
    <property type="nucleotide sequence ID" value="NZ_CP025197.1"/>
</dbReference>